<name>A0A099T3C8_METMT</name>
<gene>
    <name evidence="1" type="ORF">LI82_07580</name>
</gene>
<dbReference type="Proteomes" id="UP000029859">
    <property type="component" value="Unassembled WGS sequence"/>
</dbReference>
<evidence type="ECO:0000313" key="2">
    <source>
        <dbReference type="Proteomes" id="UP000029859"/>
    </source>
</evidence>
<comment type="caution">
    <text evidence="1">The sequence shown here is derived from an EMBL/GenBank/DDBJ whole genome shotgun (WGS) entry which is preliminary data.</text>
</comment>
<dbReference type="EMBL" id="JRHO01000013">
    <property type="protein sequence ID" value="KGK98698.1"/>
    <property type="molecule type" value="Genomic_DNA"/>
</dbReference>
<accession>A0A099T3C8</accession>
<evidence type="ECO:0008006" key="3">
    <source>
        <dbReference type="Google" id="ProtNLM"/>
    </source>
</evidence>
<proteinExistence type="predicted"/>
<dbReference type="GeneID" id="69200090"/>
<evidence type="ECO:0000313" key="1">
    <source>
        <dbReference type="EMBL" id="KGK98698.1"/>
    </source>
</evidence>
<dbReference type="AlphaFoldDB" id="A0A099T3C8"/>
<dbReference type="OrthoDB" id="318633at2157"/>
<sequence length="59" mass="6660">MACWEYDIKSVRMGEVGKTKEDLNQMGLDGWELVKFVGQVDEDGMSTAFFKRVLDGANI</sequence>
<keyword evidence="2" id="KW-1185">Reference proteome</keyword>
<protein>
    <recommendedName>
        <fullName evidence="3">DUF4177 domain-containing protein</fullName>
    </recommendedName>
</protein>
<dbReference type="RefSeq" id="WP_048194554.1">
    <property type="nucleotide sequence ID" value="NZ_CAAGSM010000012.1"/>
</dbReference>
<reference evidence="1 2" key="1">
    <citation type="submission" date="2014-09" db="EMBL/GenBank/DDBJ databases">
        <title>Draft genome sequence of an obligately methylotrophic methanogen, Methanococcoides methylutens, isolated from marine sediment.</title>
        <authorList>
            <person name="Guan Y."/>
            <person name="Ngugi D.K."/>
            <person name="Blom J."/>
            <person name="Ali S."/>
            <person name="Ferry J.G."/>
            <person name="Stingl U."/>
        </authorList>
    </citation>
    <scope>NUCLEOTIDE SEQUENCE [LARGE SCALE GENOMIC DNA]</scope>
    <source>
        <strain evidence="1 2">DSM 2657</strain>
    </source>
</reference>
<organism evidence="1 2">
    <name type="scientific">Methanococcoides methylutens</name>
    <dbReference type="NCBI Taxonomy" id="2226"/>
    <lineage>
        <taxon>Archaea</taxon>
        <taxon>Methanobacteriati</taxon>
        <taxon>Methanobacteriota</taxon>
        <taxon>Stenosarchaea group</taxon>
        <taxon>Methanomicrobia</taxon>
        <taxon>Methanosarcinales</taxon>
        <taxon>Methanosarcinaceae</taxon>
        <taxon>Methanococcoides</taxon>
    </lineage>
</organism>